<organism evidence="5 6">
    <name type="scientific">Cyprinus carpio</name>
    <name type="common">Common carp</name>
    <dbReference type="NCBI Taxonomy" id="7962"/>
    <lineage>
        <taxon>Eukaryota</taxon>
        <taxon>Metazoa</taxon>
        <taxon>Chordata</taxon>
        <taxon>Craniata</taxon>
        <taxon>Vertebrata</taxon>
        <taxon>Euteleostomi</taxon>
        <taxon>Actinopterygii</taxon>
        <taxon>Neopterygii</taxon>
        <taxon>Teleostei</taxon>
        <taxon>Ostariophysi</taxon>
        <taxon>Cypriniformes</taxon>
        <taxon>Cyprinidae</taxon>
        <taxon>Cyprininae</taxon>
        <taxon>Cyprinus</taxon>
    </lineage>
</organism>
<evidence type="ECO:0000313" key="6">
    <source>
        <dbReference type="Proteomes" id="UP000694700"/>
    </source>
</evidence>
<keyword evidence="1" id="KW-0325">Glycoprotein</keyword>
<dbReference type="Ensembl" id="ENSCCRT00015020568.1">
    <property type="protein sequence ID" value="ENSCCRP00015019854.1"/>
    <property type="gene ID" value="ENSCCRG00015008609.1"/>
</dbReference>
<dbReference type="InterPro" id="IPR011161">
    <property type="entry name" value="MHC_I-like_Ag-recog"/>
</dbReference>
<feature type="domain" description="Immunoglobulin C1-set" evidence="4">
    <location>
        <begin position="212"/>
        <end position="287"/>
    </location>
</feature>
<reference evidence="5" key="1">
    <citation type="submission" date="2025-08" db="UniProtKB">
        <authorList>
            <consortium name="Ensembl"/>
        </authorList>
    </citation>
    <scope>IDENTIFICATION</scope>
</reference>
<accession>A0A8C1TAI7</accession>
<evidence type="ECO:0000313" key="5">
    <source>
        <dbReference type="Ensembl" id="ENSCCRP00015019854.1"/>
    </source>
</evidence>
<dbReference type="Pfam" id="PF00129">
    <property type="entry name" value="MHC_I"/>
    <property type="match status" value="1"/>
</dbReference>
<dbReference type="InterPro" id="IPR013783">
    <property type="entry name" value="Ig-like_fold"/>
</dbReference>
<dbReference type="GO" id="GO:0006955">
    <property type="term" value="P:immune response"/>
    <property type="evidence" value="ECO:0007669"/>
    <property type="project" value="TreeGrafter"/>
</dbReference>
<dbReference type="SUPFAM" id="SSF48726">
    <property type="entry name" value="Immunoglobulin"/>
    <property type="match status" value="1"/>
</dbReference>
<keyword evidence="3" id="KW-0732">Signal</keyword>
<dbReference type="InterPro" id="IPR037055">
    <property type="entry name" value="MHC_I-like_Ag-recog_sf"/>
</dbReference>
<evidence type="ECO:0000256" key="2">
    <source>
        <dbReference type="SAM" id="Phobius"/>
    </source>
</evidence>
<dbReference type="Proteomes" id="UP000694700">
    <property type="component" value="Unplaced"/>
</dbReference>
<dbReference type="PANTHER" id="PTHR16675:SF191">
    <property type="entry name" value="CLASS I HISTOCOMPATIBILITY ANTIGEN, F10 ALPHA CHAIN-LIKE-RELATED"/>
    <property type="match status" value="1"/>
</dbReference>
<dbReference type="InterPro" id="IPR011162">
    <property type="entry name" value="MHC_I/II-like_Ag-recog"/>
</dbReference>
<dbReference type="GO" id="GO:0009897">
    <property type="term" value="C:external side of plasma membrane"/>
    <property type="evidence" value="ECO:0007669"/>
    <property type="project" value="TreeGrafter"/>
</dbReference>
<protein>
    <recommendedName>
        <fullName evidence="4">Immunoglobulin C1-set domain-containing protein</fullName>
    </recommendedName>
</protein>
<keyword evidence="2" id="KW-0472">Membrane</keyword>
<evidence type="ECO:0000259" key="4">
    <source>
        <dbReference type="SMART" id="SM00407"/>
    </source>
</evidence>
<dbReference type="SMART" id="SM00407">
    <property type="entry name" value="IGc1"/>
    <property type="match status" value="1"/>
</dbReference>
<feature type="transmembrane region" description="Helical" evidence="2">
    <location>
        <begin position="306"/>
        <end position="328"/>
    </location>
</feature>
<dbReference type="FunFam" id="3.30.500.10:FF:000007">
    <property type="entry name" value="Major histocompatibility complex class I LDA"/>
    <property type="match status" value="1"/>
</dbReference>
<dbReference type="SUPFAM" id="SSF54452">
    <property type="entry name" value="MHC antigen-recognition domain"/>
    <property type="match status" value="1"/>
</dbReference>
<feature type="signal peptide" evidence="3">
    <location>
        <begin position="1"/>
        <end position="16"/>
    </location>
</feature>
<dbReference type="Gene3D" id="2.60.40.10">
    <property type="entry name" value="Immunoglobulins"/>
    <property type="match status" value="1"/>
</dbReference>
<dbReference type="PANTHER" id="PTHR16675">
    <property type="entry name" value="MHC CLASS I-RELATED"/>
    <property type="match status" value="1"/>
</dbReference>
<feature type="chain" id="PRO_5034177439" description="Immunoglobulin C1-set domain-containing protein" evidence="3">
    <location>
        <begin position="17"/>
        <end position="427"/>
    </location>
</feature>
<keyword evidence="2" id="KW-0812">Transmembrane</keyword>
<evidence type="ECO:0000256" key="3">
    <source>
        <dbReference type="SAM" id="SignalP"/>
    </source>
</evidence>
<sequence length="427" mass="49137">MLILLYLLLFLKAVNAGSHLLMYFATYIIGQTPFPEFTVVGMVDDVQVRYYDSVTQKAVSHSQNDSKHYDEEQNDDVVIFRDMYYDLKDRAYYLKDNLNLSDGVHVHQRLAGCELLENDKPGLVYTWDAFNGQLKEWGTFDAETKKLQINLSLIRGWDQHRSIYVNFLYENIYLPICLKILRRNLNMKKSSILQKVKPRVRLLQKVLAASHEVQITCLVTGFYPRDINLTLVRDGQAAVDGKITGGYPLPNGDGTYQIRKSLVVSVKELHDRHNYSCAINHPSLDSTLDIMFDLEETALGSSTLSVVTSTCLVVLIWVSLIITGLIIWKRKRHSAGPDFRTSQSDYSPTPSEYTLQQYKYKSITLVYLKLYINNDTLFSSTRYMKIGLHMASNYKIFNIFIYFLLYEENNIKSSCYTGKSLCPLHPI</sequence>
<keyword evidence="2" id="KW-1133">Transmembrane helix</keyword>
<dbReference type="InterPro" id="IPR003597">
    <property type="entry name" value="Ig_C1-set"/>
</dbReference>
<dbReference type="AlphaFoldDB" id="A0A8C1TAI7"/>
<dbReference type="Pfam" id="PF07654">
    <property type="entry name" value="C1-set"/>
    <property type="match status" value="1"/>
</dbReference>
<name>A0A8C1TAI7_CYPCA</name>
<evidence type="ECO:0000256" key="1">
    <source>
        <dbReference type="ARBA" id="ARBA00023180"/>
    </source>
</evidence>
<dbReference type="Gene3D" id="3.30.500.10">
    <property type="entry name" value="MHC class I-like antigen recognition-like"/>
    <property type="match status" value="1"/>
</dbReference>
<proteinExistence type="predicted"/>
<dbReference type="InterPro" id="IPR050208">
    <property type="entry name" value="MHC_class-I_related"/>
</dbReference>
<dbReference type="InterPro" id="IPR036179">
    <property type="entry name" value="Ig-like_dom_sf"/>
</dbReference>
<dbReference type="GO" id="GO:0005615">
    <property type="term" value="C:extracellular space"/>
    <property type="evidence" value="ECO:0007669"/>
    <property type="project" value="TreeGrafter"/>
</dbReference>